<reference evidence="1" key="1">
    <citation type="journal article" date="2014" name="Nat. Commun.">
        <title>The tobacco genome sequence and its comparison with those of tomato and potato.</title>
        <authorList>
            <person name="Sierro N."/>
            <person name="Battey J.N."/>
            <person name="Ouadi S."/>
            <person name="Bakaher N."/>
            <person name="Bovet L."/>
            <person name="Willig A."/>
            <person name="Goepfert S."/>
            <person name="Peitsch M.C."/>
            <person name="Ivanov N.V."/>
        </authorList>
    </citation>
    <scope>NUCLEOTIDE SEQUENCE [LARGE SCALE GENOMIC DNA]</scope>
</reference>
<sequence>MPTYAKFLKEILSKKRKVEETSVVKHIEHCRDILKNTFSQKCGDPGSFTILFSLRITKFEKSLCDSGASINLIPLSILKKLEGEIGKIRSTLVSLQLADQTTIIPEGIVKDVLVHVVKFVFSVDFIVVNMKNNREVPLILGRPFLANSIAILDIQERQLKLRVGEKRVVFKIDGAIGALKEHTGERRNDKCGVYPKKAEKSSQLGLELLKKDKGALFEKNVRATCGELKAKKILRT</sequence>
<proteinExistence type="predicted"/>
<accession>A0AC58RUE2</accession>
<keyword evidence="1" id="KW-1185">Reference proteome</keyword>
<reference evidence="2" key="2">
    <citation type="submission" date="2025-08" db="UniProtKB">
        <authorList>
            <consortium name="RefSeq"/>
        </authorList>
    </citation>
    <scope>IDENTIFICATION</scope>
    <source>
        <tissue evidence="2">Leaf</tissue>
    </source>
</reference>
<evidence type="ECO:0000313" key="1">
    <source>
        <dbReference type="Proteomes" id="UP000790787"/>
    </source>
</evidence>
<organism evidence="1 2">
    <name type="scientific">Nicotiana tabacum</name>
    <name type="common">Common tobacco</name>
    <dbReference type="NCBI Taxonomy" id="4097"/>
    <lineage>
        <taxon>Eukaryota</taxon>
        <taxon>Viridiplantae</taxon>
        <taxon>Streptophyta</taxon>
        <taxon>Embryophyta</taxon>
        <taxon>Tracheophyta</taxon>
        <taxon>Spermatophyta</taxon>
        <taxon>Magnoliopsida</taxon>
        <taxon>eudicotyledons</taxon>
        <taxon>Gunneridae</taxon>
        <taxon>Pentapetalae</taxon>
        <taxon>asterids</taxon>
        <taxon>lamiids</taxon>
        <taxon>Solanales</taxon>
        <taxon>Solanaceae</taxon>
        <taxon>Nicotianoideae</taxon>
        <taxon>Nicotianeae</taxon>
        <taxon>Nicotiana</taxon>
    </lineage>
</organism>
<dbReference type="RefSeq" id="XP_075076342.1">
    <property type="nucleotide sequence ID" value="XM_075220241.1"/>
</dbReference>
<protein>
    <submittedName>
        <fullName evidence="2">Uncharacterized protein LOC142162998</fullName>
    </submittedName>
</protein>
<name>A0AC58RUE2_TOBAC</name>
<dbReference type="Proteomes" id="UP000790787">
    <property type="component" value="Chromosome 8"/>
</dbReference>
<evidence type="ECO:0000313" key="2">
    <source>
        <dbReference type="RefSeq" id="XP_075076342.1"/>
    </source>
</evidence>
<gene>
    <name evidence="2" type="primary">LOC142162998</name>
</gene>